<comment type="caution">
    <text evidence="2">The sequence shown here is derived from an EMBL/GenBank/DDBJ whole genome shotgun (WGS) entry which is preliminary data.</text>
</comment>
<dbReference type="Proteomes" id="UP000823561">
    <property type="component" value="Chromosome 15"/>
</dbReference>
<feature type="compositionally biased region" description="Polar residues" evidence="1">
    <location>
        <begin position="62"/>
        <end position="76"/>
    </location>
</feature>
<organism evidence="2 3">
    <name type="scientific">Alosa alosa</name>
    <name type="common">allis shad</name>
    <dbReference type="NCBI Taxonomy" id="278164"/>
    <lineage>
        <taxon>Eukaryota</taxon>
        <taxon>Metazoa</taxon>
        <taxon>Chordata</taxon>
        <taxon>Craniata</taxon>
        <taxon>Vertebrata</taxon>
        <taxon>Euteleostomi</taxon>
        <taxon>Actinopterygii</taxon>
        <taxon>Neopterygii</taxon>
        <taxon>Teleostei</taxon>
        <taxon>Clupei</taxon>
        <taxon>Clupeiformes</taxon>
        <taxon>Clupeoidei</taxon>
        <taxon>Clupeidae</taxon>
        <taxon>Alosa</taxon>
    </lineage>
</organism>
<name>A0AAV6G8L0_9TELE</name>
<reference evidence="2" key="1">
    <citation type="submission" date="2020-10" db="EMBL/GenBank/DDBJ databases">
        <title>Chromosome-scale genome assembly of the Allis shad, Alosa alosa.</title>
        <authorList>
            <person name="Margot Z."/>
            <person name="Christophe K."/>
            <person name="Cabau C."/>
            <person name="Louis A."/>
            <person name="Berthelot C."/>
            <person name="Parey E."/>
            <person name="Roest Crollius H."/>
            <person name="Montfort J."/>
            <person name="Robinson-Rechavi M."/>
            <person name="Bucao C."/>
            <person name="Bouchez O."/>
            <person name="Gislard M."/>
            <person name="Lluch J."/>
            <person name="Milhes M."/>
            <person name="Lampietro C."/>
            <person name="Lopez Roques C."/>
            <person name="Donnadieu C."/>
            <person name="Braasch I."/>
            <person name="Desvignes T."/>
            <person name="Postlethwait J."/>
            <person name="Bobe J."/>
            <person name="Guiguen Y."/>
        </authorList>
    </citation>
    <scope>NUCLEOTIDE SEQUENCE</scope>
    <source>
        <strain evidence="2">M-15738</strain>
        <tissue evidence="2">Blood</tissue>
    </source>
</reference>
<sequence>MRNQEFAPGNPQPCTTIKHIYITYICYQEPKRHLSSPQAPPPNVSLSVFAPATPRFARFRSYSRTDPVSQEQQQLQAPKGAPPSPSPSL</sequence>
<evidence type="ECO:0000313" key="3">
    <source>
        <dbReference type="Proteomes" id="UP000823561"/>
    </source>
</evidence>
<keyword evidence="3" id="KW-1185">Reference proteome</keyword>
<dbReference type="EMBL" id="JADWDJ010000015">
    <property type="protein sequence ID" value="KAG5269802.1"/>
    <property type="molecule type" value="Genomic_DNA"/>
</dbReference>
<dbReference type="AlphaFoldDB" id="A0AAV6G8L0"/>
<protein>
    <submittedName>
        <fullName evidence="2">Uncharacterized protein</fullName>
    </submittedName>
</protein>
<evidence type="ECO:0000256" key="1">
    <source>
        <dbReference type="SAM" id="MobiDB-lite"/>
    </source>
</evidence>
<feature type="non-terminal residue" evidence="2">
    <location>
        <position position="89"/>
    </location>
</feature>
<feature type="compositionally biased region" description="Pro residues" evidence="1">
    <location>
        <begin position="80"/>
        <end position="89"/>
    </location>
</feature>
<evidence type="ECO:0000313" key="2">
    <source>
        <dbReference type="EMBL" id="KAG5269802.1"/>
    </source>
</evidence>
<accession>A0AAV6G8L0</accession>
<proteinExistence type="predicted"/>
<gene>
    <name evidence="2" type="ORF">AALO_G00206320</name>
</gene>
<feature type="region of interest" description="Disordered" evidence="1">
    <location>
        <begin position="61"/>
        <end position="89"/>
    </location>
</feature>